<reference evidence="1 2" key="2">
    <citation type="submission" date="2017-10" db="EMBL/GenBank/DDBJ databases">
        <title>Extensive intraspecific genome diversity in a model arbuscular mycorrhizal fungus.</title>
        <authorList>
            <person name="Chen E.C.H."/>
            <person name="Morin E."/>
            <person name="Baudet D."/>
            <person name="Noel J."/>
            <person name="Ndikumana S."/>
            <person name="Charron P."/>
            <person name="St-Onge C."/>
            <person name="Giorgi J."/>
            <person name="Grigoriev I.V."/>
            <person name="Roux C."/>
            <person name="Martin F.M."/>
            <person name="Corradi N."/>
        </authorList>
    </citation>
    <scope>NUCLEOTIDE SEQUENCE [LARGE SCALE GENOMIC DNA]</scope>
    <source>
        <strain evidence="1 2">C2</strain>
    </source>
</reference>
<name>A0A2N1NI99_9GLOM</name>
<proteinExistence type="predicted"/>
<accession>A0A2N1NI99</accession>
<comment type="caution">
    <text evidence="1">The sequence shown here is derived from an EMBL/GenBank/DDBJ whole genome shotgun (WGS) entry which is preliminary data.</text>
</comment>
<evidence type="ECO:0000313" key="2">
    <source>
        <dbReference type="Proteomes" id="UP000233469"/>
    </source>
</evidence>
<evidence type="ECO:0000313" key="1">
    <source>
        <dbReference type="EMBL" id="PKK73655.1"/>
    </source>
</evidence>
<dbReference type="Proteomes" id="UP000233469">
    <property type="component" value="Unassembled WGS sequence"/>
</dbReference>
<organism evidence="1 2">
    <name type="scientific">Rhizophagus irregularis</name>
    <dbReference type="NCBI Taxonomy" id="588596"/>
    <lineage>
        <taxon>Eukaryota</taxon>
        <taxon>Fungi</taxon>
        <taxon>Fungi incertae sedis</taxon>
        <taxon>Mucoromycota</taxon>
        <taxon>Glomeromycotina</taxon>
        <taxon>Glomeromycetes</taxon>
        <taxon>Glomerales</taxon>
        <taxon>Glomeraceae</taxon>
        <taxon>Rhizophagus</taxon>
    </lineage>
</organism>
<dbReference type="OrthoDB" id="2314945at2759"/>
<reference evidence="1 2" key="1">
    <citation type="submission" date="2016-04" db="EMBL/GenBank/DDBJ databases">
        <title>Genome analyses suggest a sexual origin of heterokaryosis in a supposedly ancient asexual fungus.</title>
        <authorList>
            <person name="Ropars J."/>
            <person name="Sedzielewska K."/>
            <person name="Noel J."/>
            <person name="Charron P."/>
            <person name="Farinelli L."/>
            <person name="Marton T."/>
            <person name="Kruger M."/>
            <person name="Pelin A."/>
            <person name="Brachmann A."/>
            <person name="Corradi N."/>
        </authorList>
    </citation>
    <scope>NUCLEOTIDE SEQUENCE [LARGE SCALE GENOMIC DNA]</scope>
    <source>
        <strain evidence="1 2">C2</strain>
    </source>
</reference>
<protein>
    <submittedName>
        <fullName evidence="1">Uncharacterized protein</fullName>
    </submittedName>
</protein>
<dbReference type="VEuPathDB" id="FungiDB:RhiirA1_462297"/>
<dbReference type="AlphaFoldDB" id="A0A2N1NI99"/>
<dbReference type="VEuPathDB" id="FungiDB:FUN_008403"/>
<dbReference type="EMBL" id="LLXL01000354">
    <property type="protein sequence ID" value="PKK73655.1"/>
    <property type="molecule type" value="Genomic_DNA"/>
</dbReference>
<sequence length="481" mass="56185">MVISDNIVEIQSKIKPKKTKHNNYLQKAFKLGIIKKNSTVKYKNVIVEVSVLDEHAALLYENHPYYSFYKFMLAFNKHARYSKLIIDEIPYYNFRKELKIKEKTSRMYTIPLSISSTTPRTKLHDEPTSDSFDHEIMKYFIGYGFEQSLVRSFMDREAHLDLKTNSEIMLDFLEERQYIDPTIFIGVEGNSGVASGEDKSLLMKWGLTEKAASELRNSVIDDTLWCKQILYHWLFEWILNPWGSFSQMSFHDIFYNAQFPRNQWNSYDRKGGPQMFASSYDDIAAKIDEILSNNTKVSNVNSTNSTRRAYFHATNQQSAQSISKNGIKLGYSKHSLDFGFNPSFYLNPDIGNAIDWIKPRKGFNGIVVYWVDVEKIQSMKYRNLVTEGDDVRKKVVVASRCAQKSEVDKDDFVYGYQLSNPRQIRYEWEDRGREVEFSWQNVIPSARWFEPIRHLQLAVKTPDAVELMDSYCVGVIYFHTD</sequence>
<dbReference type="VEuPathDB" id="FungiDB:RhiirFUN_008767"/>
<gene>
    <name evidence="1" type="ORF">RhiirC2_740338</name>
</gene>